<reference evidence="1" key="2">
    <citation type="submission" date="2012-06" db="EMBL/GenBank/DDBJ databases">
        <authorList>
            <person name="Yu Y."/>
            <person name="Currie J."/>
            <person name="Lomeli R."/>
            <person name="Angelova A."/>
            <person name="Collura K."/>
            <person name="Wissotski M."/>
            <person name="Campos D."/>
            <person name="Kudrna D."/>
            <person name="Golser W."/>
            <person name="Ashely E."/>
            <person name="Descour A."/>
            <person name="Fernandes J."/>
            <person name="Soderlund C."/>
            <person name="Walbot V."/>
        </authorList>
    </citation>
    <scope>NUCLEOTIDE SEQUENCE</scope>
    <source>
        <strain evidence="1">B73</strain>
    </source>
</reference>
<proteinExistence type="evidence at transcript level"/>
<sequence length="66" mass="7477">MLRRQNSCRISESVHRDQSCHLRSMTTHLMAMYTLALCSLRDLPNPPAPAAARLPAALVFILRLPY</sequence>
<evidence type="ECO:0000313" key="1">
    <source>
        <dbReference type="EMBL" id="ACR34419.1"/>
    </source>
</evidence>
<dbReference type="AlphaFoldDB" id="C4IZR9"/>
<accession>C4IZR9</accession>
<dbReference type="EMBL" id="BT084066">
    <property type="protein sequence ID" value="ACR34419.1"/>
    <property type="molecule type" value="mRNA"/>
</dbReference>
<name>C4IZR9_MAIZE</name>
<reference evidence="1" key="1">
    <citation type="journal article" date="2009" name="PLoS Genet.">
        <title>Sequencing, mapping, and analysis of 27,455 maize full-length cDNAs.</title>
        <authorList>
            <person name="Soderlund C."/>
            <person name="Descour A."/>
            <person name="Kudrna D."/>
            <person name="Bomhoff M."/>
            <person name="Boyd L."/>
            <person name="Currie J."/>
            <person name="Angelova A."/>
            <person name="Collura K."/>
            <person name="Wissotski M."/>
            <person name="Ashley E."/>
            <person name="Morrow D."/>
            <person name="Fernandes J."/>
            <person name="Walbot V."/>
            <person name="Yu Y."/>
        </authorList>
    </citation>
    <scope>NUCLEOTIDE SEQUENCE</scope>
    <source>
        <strain evidence="1">B73</strain>
    </source>
</reference>
<organism evidence="1">
    <name type="scientific">Zea mays</name>
    <name type="common">Maize</name>
    <dbReference type="NCBI Taxonomy" id="4577"/>
    <lineage>
        <taxon>Eukaryota</taxon>
        <taxon>Viridiplantae</taxon>
        <taxon>Streptophyta</taxon>
        <taxon>Embryophyta</taxon>
        <taxon>Tracheophyta</taxon>
        <taxon>Spermatophyta</taxon>
        <taxon>Magnoliopsida</taxon>
        <taxon>Liliopsida</taxon>
        <taxon>Poales</taxon>
        <taxon>Poaceae</taxon>
        <taxon>PACMAD clade</taxon>
        <taxon>Panicoideae</taxon>
        <taxon>Andropogonodae</taxon>
        <taxon>Andropogoneae</taxon>
        <taxon>Tripsacinae</taxon>
        <taxon>Zea</taxon>
    </lineage>
</organism>
<protein>
    <submittedName>
        <fullName evidence="1">Uncharacterized protein</fullName>
    </submittedName>
</protein>